<evidence type="ECO:0000256" key="3">
    <source>
        <dbReference type="ARBA" id="ARBA00022475"/>
    </source>
</evidence>
<keyword evidence="5" id="KW-0732">Signal</keyword>
<evidence type="ECO:0000256" key="1">
    <source>
        <dbReference type="ARBA" id="ARBA00004308"/>
    </source>
</evidence>
<dbReference type="Proteomes" id="UP000628442">
    <property type="component" value="Unassembled WGS sequence"/>
</dbReference>
<evidence type="ECO:0000313" key="10">
    <source>
        <dbReference type="Proteomes" id="UP000628442"/>
    </source>
</evidence>
<dbReference type="SUPFAM" id="SSF53850">
    <property type="entry name" value="Periplasmic binding protein-like II"/>
    <property type="match status" value="1"/>
</dbReference>
<keyword evidence="3" id="KW-1003">Cell membrane</keyword>
<dbReference type="EMBL" id="CP036401">
    <property type="protein sequence ID" value="QBH99541.1"/>
    <property type="molecule type" value="Genomic_DNA"/>
</dbReference>
<dbReference type="RefSeq" id="WP_131143697.1">
    <property type="nucleotide sequence ID" value="NZ_BMWV01000006.1"/>
</dbReference>
<dbReference type="Pfam" id="PF13379">
    <property type="entry name" value="NMT1_2"/>
    <property type="match status" value="1"/>
</dbReference>
<accession>A0A411WSC1</accession>
<dbReference type="CDD" id="cd13553">
    <property type="entry name" value="PBP2_NrtA_CpmA_like"/>
    <property type="match status" value="1"/>
</dbReference>
<dbReference type="EMBL" id="BMWV01000006">
    <property type="protein sequence ID" value="GGY45640.1"/>
    <property type="molecule type" value="Genomic_DNA"/>
</dbReference>
<dbReference type="OrthoDB" id="9789215at2"/>
<keyword evidence="2" id="KW-0813">Transport</keyword>
<proteinExistence type="predicted"/>
<reference evidence="7" key="1">
    <citation type="journal article" date="2014" name="Int. J. Syst. Evol. Microbiol.">
        <title>Complete genome sequence of Corynebacterium casei LMG S-19264T (=DSM 44701T), isolated from a smear-ripened cheese.</title>
        <authorList>
            <consortium name="US DOE Joint Genome Institute (JGI-PGF)"/>
            <person name="Walter F."/>
            <person name="Albersmeier A."/>
            <person name="Kalinowski J."/>
            <person name="Ruckert C."/>
        </authorList>
    </citation>
    <scope>NUCLEOTIDE SEQUENCE</scope>
    <source>
        <strain evidence="7">KCTC 12343</strain>
    </source>
</reference>
<name>A0A411WSC1_9BURK</name>
<sequence>MQIEKKTVNIGFNPLTDCAPVVMAAMLGFDEKHGIRIALSRETSWAGVRDKLMTGELDAAHALYGLVYGTQLGIGAQPRDMAVLMNLNRNGQAITLSRRLAEQGATDGASLAALMARNVDENSRQYVFAQTFPTGTHAMWLYYWLAAHGIHPMKDVRAITVPPSQMVYNLVEGHMDGFCAGDPWGHQAVLDGVGVTATTSQQIWPDHPEKVLGASLEFVRAHPNTCRALVAAVLEAGRWIDASDENRRATAEIIAAVPYINTGKAAILPRMLGRYDDGAGHAWRDEHPMCFHQGGQANYPWLSDGMWFMTQFRRWGLLKDDPDYLAVAQSVTQLRLYREAAEMAGVAVPAEVLRSSTLVDGHVWDGTDPEAYAASFPVHMRN</sequence>
<evidence type="ECO:0000256" key="4">
    <source>
        <dbReference type="ARBA" id="ARBA00022519"/>
    </source>
</evidence>
<dbReference type="InterPro" id="IPR044527">
    <property type="entry name" value="NrtA/CpmA_ABC-bd_dom"/>
</dbReference>
<evidence type="ECO:0000313" key="9">
    <source>
        <dbReference type="Proteomes" id="UP000292307"/>
    </source>
</evidence>
<comment type="subcellular location">
    <subcellularLocation>
        <location evidence="1">Endomembrane system</location>
    </subcellularLocation>
</comment>
<dbReference type="GO" id="GO:0012505">
    <property type="term" value="C:endomembrane system"/>
    <property type="evidence" value="ECO:0007669"/>
    <property type="project" value="UniProtKB-SubCell"/>
</dbReference>
<organism evidence="7 10">
    <name type="scientific">Pseudoduganella albidiflava</name>
    <dbReference type="NCBI Taxonomy" id="321983"/>
    <lineage>
        <taxon>Bacteria</taxon>
        <taxon>Pseudomonadati</taxon>
        <taxon>Pseudomonadota</taxon>
        <taxon>Betaproteobacteria</taxon>
        <taxon>Burkholderiales</taxon>
        <taxon>Oxalobacteraceae</taxon>
        <taxon>Telluria group</taxon>
        <taxon>Pseudoduganella</taxon>
    </lineage>
</organism>
<dbReference type="PANTHER" id="PTHR30024:SF7">
    <property type="entry name" value="NITRATE_NITRITE BINDING PROTEIN NRTA"/>
    <property type="match status" value="1"/>
</dbReference>
<keyword evidence="4" id="KW-0997">Cell inner membrane</keyword>
<dbReference type="Proteomes" id="UP000292307">
    <property type="component" value="Chromosome"/>
</dbReference>
<evidence type="ECO:0000313" key="7">
    <source>
        <dbReference type="EMBL" id="GGY45640.1"/>
    </source>
</evidence>
<gene>
    <name evidence="8" type="ORF">EYF70_00810</name>
    <name evidence="7" type="ORF">GCM10007387_29640</name>
</gene>
<evidence type="ECO:0000313" key="8">
    <source>
        <dbReference type="EMBL" id="QBH99541.1"/>
    </source>
</evidence>
<keyword evidence="9" id="KW-1185">Reference proteome</keyword>
<dbReference type="AlphaFoldDB" id="A0A411WSC1"/>
<keyword evidence="6" id="KW-0472">Membrane</keyword>
<dbReference type="PANTHER" id="PTHR30024">
    <property type="entry name" value="ALIPHATIC SULFONATES-BINDING PROTEIN-RELATED"/>
    <property type="match status" value="1"/>
</dbReference>
<reference evidence="8 9" key="2">
    <citation type="submission" date="2019-02" db="EMBL/GenBank/DDBJ databases">
        <title>Draft Genome Sequences of Six Type Strains of the Genus Massilia.</title>
        <authorList>
            <person name="Miess H."/>
            <person name="Frediansyhah A."/>
            <person name="Gross H."/>
        </authorList>
    </citation>
    <scope>NUCLEOTIDE SEQUENCE [LARGE SCALE GENOMIC DNA]</scope>
    <source>
        <strain evidence="8 9">DSM 17472</strain>
    </source>
</reference>
<protein>
    <submittedName>
        <fullName evidence="8">Nitrate ABC transporter substrate-binding protein</fullName>
    </submittedName>
    <submittedName>
        <fullName evidence="7">Nitrate transporter component</fullName>
    </submittedName>
</protein>
<reference evidence="7" key="3">
    <citation type="submission" date="2022-12" db="EMBL/GenBank/DDBJ databases">
        <authorList>
            <person name="Sun Q."/>
            <person name="Kim S."/>
        </authorList>
    </citation>
    <scope>NUCLEOTIDE SEQUENCE</scope>
    <source>
        <strain evidence="7">KCTC 12343</strain>
    </source>
</reference>
<evidence type="ECO:0000256" key="2">
    <source>
        <dbReference type="ARBA" id="ARBA00022448"/>
    </source>
</evidence>
<evidence type="ECO:0000256" key="6">
    <source>
        <dbReference type="ARBA" id="ARBA00023136"/>
    </source>
</evidence>
<dbReference type="Gene3D" id="3.40.190.10">
    <property type="entry name" value="Periplasmic binding protein-like II"/>
    <property type="match status" value="2"/>
</dbReference>
<evidence type="ECO:0000256" key="5">
    <source>
        <dbReference type="ARBA" id="ARBA00022729"/>
    </source>
</evidence>